<keyword evidence="2" id="KW-1185">Reference proteome</keyword>
<evidence type="ECO:0000313" key="1">
    <source>
        <dbReference type="EMBL" id="OIK05864.1"/>
    </source>
</evidence>
<dbReference type="Pfam" id="PF20199">
    <property type="entry name" value="RepSA"/>
    <property type="match status" value="1"/>
</dbReference>
<gene>
    <name evidence="1" type="ORF">BIV23_11185</name>
</gene>
<reference evidence="1 2" key="1">
    <citation type="submission" date="2016-10" db="EMBL/GenBank/DDBJ databases">
        <title>Genome sequence of Streptomyces sp. MUSC 1.</title>
        <authorList>
            <person name="Lee L.-H."/>
            <person name="Ser H.-L."/>
            <person name="Law J.W.-F."/>
        </authorList>
    </citation>
    <scope>NUCLEOTIDE SEQUENCE [LARGE SCALE GENOMIC DNA]</scope>
    <source>
        <strain evidence="1 2">MUSC 1</strain>
    </source>
</reference>
<dbReference type="EMBL" id="MLYO01000018">
    <property type="protein sequence ID" value="OIK05864.1"/>
    <property type="molecule type" value="Genomic_DNA"/>
</dbReference>
<dbReference type="Proteomes" id="UP000179642">
    <property type="component" value="Unassembled WGS sequence"/>
</dbReference>
<dbReference type="InterPro" id="IPR046828">
    <property type="entry name" value="RepSA"/>
</dbReference>
<name>A0A1S2QIF4_9ACTN</name>
<dbReference type="RefSeq" id="WP_071380629.1">
    <property type="nucleotide sequence ID" value="NZ_MLYO01000018.1"/>
</dbReference>
<accession>A0A1S2QIF4</accession>
<dbReference type="OrthoDB" id="3203793at2"/>
<dbReference type="AlphaFoldDB" id="A0A1S2QIF4"/>
<organism evidence="1 2">
    <name type="scientific">Streptomyces monashensis</name>
    <dbReference type="NCBI Taxonomy" id="1678012"/>
    <lineage>
        <taxon>Bacteria</taxon>
        <taxon>Bacillati</taxon>
        <taxon>Actinomycetota</taxon>
        <taxon>Actinomycetes</taxon>
        <taxon>Kitasatosporales</taxon>
        <taxon>Streptomycetaceae</taxon>
        <taxon>Streptomyces</taxon>
    </lineage>
</organism>
<protein>
    <submittedName>
        <fullName evidence="1">Replication initiation protein</fullName>
    </submittedName>
</protein>
<sequence length="495" mass="54507">MRPQSDLRHVISPGLRDLIELANTHDFDRVTDQVRNLRGCTHPVNLHGWTTTTDQATKEVVRSYRSEDEPSGRLLTVCGNRRASRCPACSRVYAADTYHLIKAGLSGGKNVAATVRDHPRAFVTLTAPSFGPVHNRPTTDAGKPRPCACGDTHAEDAPELGTPLNPSTYDYAGAVLWNAHAGQLWARFTTYLRRALAEHLGMTQKALNTALRVSFAKVAEYQKRGLVHFHAVIRFDGPDGHTSAPPLWATFDALKTAVGLARKRARLTVESDAIGERVIAWGRRFKVDPISALGDGELTDARVAEYTDAKVAGYIAKYATKNAEGTGTVDRTLICRPCAGRGYVRGPDRFHDRCLDCDGTGQAEPIKALPVQQHVRQMIRTAWALGHLPEFAELKLWKWAHMLGFRGHFSSKSRAYSTTLGALRDVRRAWRLAQAEAARARAGLPTTDENTTLVTASSWTYLSSGYRPGEELLAAQVRHDIAHAQRLKQEGLVPS</sequence>
<evidence type="ECO:0000313" key="2">
    <source>
        <dbReference type="Proteomes" id="UP000179642"/>
    </source>
</evidence>
<proteinExistence type="predicted"/>
<comment type="caution">
    <text evidence="1">The sequence shown here is derived from an EMBL/GenBank/DDBJ whole genome shotgun (WGS) entry which is preliminary data.</text>
</comment>